<dbReference type="InterPro" id="IPR000477">
    <property type="entry name" value="RT_dom"/>
</dbReference>
<dbReference type="Gene3D" id="3.30.70.270">
    <property type="match status" value="1"/>
</dbReference>
<sequence>MAEVENTTITTDDDEIHVPPVLGEIKDIGIDPEISMAKEDKEKTTFIMPFDVFCYTKMPFELISVGNMYQREIQGALGDLIGRNVVAYVDDVVVKTKTSDKLIDDMRETFNNLRRHRLKLNPEKWTFLVPSGKLLSFLVSKRGIKANLEKIKAIENMNSPTRLKEPMEELFPYIAATPYSVSTVIVVERDKAQHPVYYVNEALHDAKVNANDLFYGIAGYIDSGWRTDPMEHMAFRDDEQFLLDEINESRRQYWVDEEGNEDPNQYMNEERSEEVDEEGNEDEQQDNQSNIGSKRMAEGIAIQVQQDAIHLDTQRSRWSGSAKDLTILSWTSL</sequence>
<dbReference type="AlphaFoldDB" id="Q33B15"/>
<organism evidence="3">
    <name type="scientific">Oryza sativa subsp. japonica</name>
    <name type="common">Rice</name>
    <dbReference type="NCBI Taxonomy" id="39947"/>
    <lineage>
        <taxon>Eukaryota</taxon>
        <taxon>Viridiplantae</taxon>
        <taxon>Streptophyta</taxon>
        <taxon>Embryophyta</taxon>
        <taxon>Tracheophyta</taxon>
        <taxon>Spermatophyta</taxon>
        <taxon>Magnoliopsida</taxon>
        <taxon>Liliopsida</taxon>
        <taxon>Poales</taxon>
        <taxon>Poaceae</taxon>
        <taxon>BOP clade</taxon>
        <taxon>Oryzoideae</taxon>
        <taxon>Oryzeae</taxon>
        <taxon>Oryzinae</taxon>
        <taxon>Oryza</taxon>
        <taxon>Oryza sativa</taxon>
    </lineage>
</organism>
<feature type="compositionally biased region" description="Acidic residues" evidence="1">
    <location>
        <begin position="271"/>
        <end position="285"/>
    </location>
</feature>
<proteinExistence type="predicted"/>
<accession>Q33B15</accession>
<dbReference type="SUPFAM" id="SSF56672">
    <property type="entry name" value="DNA/RNA polymerases"/>
    <property type="match status" value="1"/>
</dbReference>
<dbReference type="PANTHER" id="PTHR24559:SF444">
    <property type="entry name" value="REVERSE TRANSCRIPTASE DOMAIN-CONTAINING PROTEIN"/>
    <property type="match status" value="1"/>
</dbReference>
<feature type="region of interest" description="Disordered" evidence="1">
    <location>
        <begin position="256"/>
        <end position="298"/>
    </location>
</feature>
<evidence type="ECO:0000259" key="2">
    <source>
        <dbReference type="Pfam" id="PF00078"/>
    </source>
</evidence>
<name>Q33B15_ORYSJ</name>
<reference evidence="3" key="3">
    <citation type="submission" date="2006-07" db="EMBL/GenBank/DDBJ databases">
        <authorList>
            <person name="Buell R."/>
        </authorList>
    </citation>
    <scope>NUCLEOTIDE SEQUENCE</scope>
</reference>
<dbReference type="InterPro" id="IPR043502">
    <property type="entry name" value="DNA/RNA_pol_sf"/>
</dbReference>
<reference evidence="3" key="2">
    <citation type="submission" date="2003-05" db="EMBL/GenBank/DDBJ databases">
        <authorList>
            <person name="Buell C.R."/>
            <person name="Wing R.A."/>
            <person name="McCombie W.R."/>
            <person name="Messing J."/>
            <person name="Yuan Q."/>
            <person name="Ouyang S."/>
        </authorList>
    </citation>
    <scope>NUCLEOTIDE SEQUENCE</scope>
</reference>
<dbReference type="PANTHER" id="PTHR24559">
    <property type="entry name" value="TRANSPOSON TY3-I GAG-POL POLYPROTEIN"/>
    <property type="match status" value="1"/>
</dbReference>
<dbReference type="EMBL" id="DP000086">
    <property type="protein sequence ID" value="ABB46759.2"/>
    <property type="molecule type" value="Genomic_DNA"/>
</dbReference>
<dbReference type="Pfam" id="PF00078">
    <property type="entry name" value="RVT_1"/>
    <property type="match status" value="1"/>
</dbReference>
<gene>
    <name evidence="3" type="ordered locus">LOC_Os10g06010</name>
</gene>
<evidence type="ECO:0000256" key="1">
    <source>
        <dbReference type="SAM" id="MobiDB-lite"/>
    </source>
</evidence>
<dbReference type="InterPro" id="IPR053134">
    <property type="entry name" value="RNA-dir_DNA_polymerase"/>
</dbReference>
<evidence type="ECO:0000313" key="3">
    <source>
        <dbReference type="EMBL" id="ABB46759.2"/>
    </source>
</evidence>
<dbReference type="InterPro" id="IPR043128">
    <property type="entry name" value="Rev_trsase/Diguanyl_cyclase"/>
</dbReference>
<protein>
    <submittedName>
        <fullName evidence="3">Retrotransposon protein, putative, Ty3-gypsy subclass</fullName>
    </submittedName>
</protein>
<feature type="domain" description="Reverse transcriptase" evidence="2">
    <location>
        <begin position="34"/>
        <end position="136"/>
    </location>
</feature>
<reference evidence="3" key="1">
    <citation type="journal article" date="2003" name="Science">
        <title>In-depth view of structure, activity, and evolution of rice chromosome 10.</title>
        <authorList>
            <consortium name="Rice Chromosome 10 Sequencing Consortium"/>
        </authorList>
    </citation>
    <scope>NUCLEOTIDE SEQUENCE [LARGE SCALE GENOMIC DNA]</scope>
</reference>